<dbReference type="GO" id="GO:0006970">
    <property type="term" value="P:response to osmotic stress"/>
    <property type="evidence" value="ECO:0007669"/>
    <property type="project" value="InterPro"/>
</dbReference>
<dbReference type="InterPro" id="IPR038930">
    <property type="entry name" value="CEP13/CEP14"/>
</dbReference>
<dbReference type="STRING" id="109376.A0A0D3CAW6"/>
<dbReference type="PANTHER" id="PTHR37180">
    <property type="entry name" value="PRECURSOR OF CEP14"/>
    <property type="match status" value="1"/>
</dbReference>
<dbReference type="GO" id="GO:0006995">
    <property type="term" value="P:cellular response to nitrogen starvation"/>
    <property type="evidence" value="ECO:0007669"/>
    <property type="project" value="InterPro"/>
</dbReference>
<feature type="region of interest" description="Disordered" evidence="1">
    <location>
        <begin position="73"/>
        <end position="121"/>
    </location>
</feature>
<protein>
    <submittedName>
        <fullName evidence="2">Uncharacterized protein</fullName>
    </submittedName>
</protein>
<dbReference type="HOGENOM" id="CLU_2041303_0_0_1"/>
<proteinExistence type="predicted"/>
<reference evidence="2" key="2">
    <citation type="submission" date="2015-03" db="UniProtKB">
        <authorList>
            <consortium name="EnsemblPlants"/>
        </authorList>
    </citation>
    <scope>IDENTIFICATION</scope>
</reference>
<name>A0A0D3CAW6_BRAOL</name>
<sequence>MADGKEESTIVFEDEAYSAQDLHHPRIAKKIGEVQGTFSNVQIRRSFVSQSCEARKVVMPYDASKGLFLSVLPKGNVPPSGPSDKGHTSPPKDYSDQYMVQGNSPEIYRQLGSVPSPGVGN</sequence>
<dbReference type="OMA" id="YSDQYMV"/>
<keyword evidence="3" id="KW-1185">Reference proteome</keyword>
<organism evidence="2 3">
    <name type="scientific">Brassica oleracea var. oleracea</name>
    <dbReference type="NCBI Taxonomy" id="109376"/>
    <lineage>
        <taxon>Eukaryota</taxon>
        <taxon>Viridiplantae</taxon>
        <taxon>Streptophyta</taxon>
        <taxon>Embryophyta</taxon>
        <taxon>Tracheophyta</taxon>
        <taxon>Spermatophyta</taxon>
        <taxon>Magnoliopsida</taxon>
        <taxon>eudicotyledons</taxon>
        <taxon>Gunneridae</taxon>
        <taxon>Pentapetalae</taxon>
        <taxon>rosids</taxon>
        <taxon>malvids</taxon>
        <taxon>Brassicales</taxon>
        <taxon>Brassicaceae</taxon>
        <taxon>Brassiceae</taxon>
        <taxon>Brassica</taxon>
    </lineage>
</organism>
<accession>A0A0D3CAW6</accession>
<dbReference type="Proteomes" id="UP000032141">
    <property type="component" value="Chromosome C5"/>
</dbReference>
<evidence type="ECO:0000313" key="2">
    <source>
        <dbReference type="EnsemblPlants" id="Bo5g022300.1"/>
    </source>
</evidence>
<reference evidence="2 3" key="1">
    <citation type="journal article" date="2014" name="Genome Biol.">
        <title>Transcriptome and methylome profiling reveals relics of genome dominance in the mesopolyploid Brassica oleracea.</title>
        <authorList>
            <person name="Parkin I.A."/>
            <person name="Koh C."/>
            <person name="Tang H."/>
            <person name="Robinson S.J."/>
            <person name="Kagale S."/>
            <person name="Clarke W.E."/>
            <person name="Town C.D."/>
            <person name="Nixon J."/>
            <person name="Krishnakumar V."/>
            <person name="Bidwell S.L."/>
            <person name="Denoeud F."/>
            <person name="Belcram H."/>
            <person name="Links M.G."/>
            <person name="Just J."/>
            <person name="Clarke C."/>
            <person name="Bender T."/>
            <person name="Huebert T."/>
            <person name="Mason A.S."/>
            <person name="Pires J.C."/>
            <person name="Barker G."/>
            <person name="Moore J."/>
            <person name="Walley P.G."/>
            <person name="Manoli S."/>
            <person name="Batley J."/>
            <person name="Edwards D."/>
            <person name="Nelson M.N."/>
            <person name="Wang X."/>
            <person name="Paterson A.H."/>
            <person name="King G."/>
            <person name="Bancroft I."/>
            <person name="Chalhoub B."/>
            <person name="Sharpe A.G."/>
        </authorList>
    </citation>
    <scope>NUCLEOTIDE SEQUENCE</scope>
    <source>
        <strain evidence="2 3">cv. TO1000</strain>
    </source>
</reference>
<dbReference type="AlphaFoldDB" id="A0A0D3CAW6"/>
<dbReference type="EnsemblPlants" id="Bo5g022300.1">
    <property type="protein sequence ID" value="Bo5g022300.1"/>
    <property type="gene ID" value="Bo5g022300"/>
</dbReference>
<dbReference type="Gramene" id="Bo5g022300.1">
    <property type="protein sequence ID" value="Bo5g022300.1"/>
    <property type="gene ID" value="Bo5g022300"/>
</dbReference>
<evidence type="ECO:0000256" key="1">
    <source>
        <dbReference type="SAM" id="MobiDB-lite"/>
    </source>
</evidence>
<dbReference type="PANTHER" id="PTHR37180:SF8">
    <property type="entry name" value="PRECURSOR OF CEP13"/>
    <property type="match status" value="1"/>
</dbReference>
<evidence type="ECO:0000313" key="3">
    <source>
        <dbReference type="Proteomes" id="UP000032141"/>
    </source>
</evidence>